<keyword evidence="4" id="KW-0235">DNA replication</keyword>
<dbReference type="Gene3D" id="3.30.420.10">
    <property type="entry name" value="Ribonuclease H-like superfamily/Ribonuclease H"/>
    <property type="match status" value="1"/>
</dbReference>
<evidence type="ECO:0000256" key="5">
    <source>
        <dbReference type="ARBA" id="ARBA00049244"/>
    </source>
</evidence>
<proteinExistence type="inferred from homology"/>
<dbReference type="SMART" id="SM00474">
    <property type="entry name" value="35EXOc"/>
    <property type="match status" value="1"/>
</dbReference>
<dbReference type="EMBL" id="JBHLTC010000006">
    <property type="protein sequence ID" value="MFC0623805.1"/>
    <property type="molecule type" value="Genomic_DNA"/>
</dbReference>
<dbReference type="InterPro" id="IPR012337">
    <property type="entry name" value="RNaseH-like_sf"/>
</dbReference>
<dbReference type="InterPro" id="IPR002562">
    <property type="entry name" value="3'-5'_exonuclease_dom"/>
</dbReference>
<keyword evidence="9" id="KW-1185">Reference proteome</keyword>
<evidence type="ECO:0000259" key="6">
    <source>
        <dbReference type="SMART" id="SM00474"/>
    </source>
</evidence>
<dbReference type="InterPro" id="IPR036397">
    <property type="entry name" value="RNaseH_sf"/>
</dbReference>
<dbReference type="Gene3D" id="1.20.1060.10">
    <property type="entry name" value="Taq DNA Polymerase, Chain T, domain 4"/>
    <property type="match status" value="1"/>
</dbReference>
<organism evidence="8 9">
    <name type="scientific">Kribbella deserti</name>
    <dbReference type="NCBI Taxonomy" id="1926257"/>
    <lineage>
        <taxon>Bacteria</taxon>
        <taxon>Bacillati</taxon>
        <taxon>Actinomycetota</taxon>
        <taxon>Actinomycetes</taxon>
        <taxon>Propionibacteriales</taxon>
        <taxon>Kribbellaceae</taxon>
        <taxon>Kribbella</taxon>
    </lineage>
</organism>
<dbReference type="Proteomes" id="UP001589890">
    <property type="component" value="Unassembled WGS sequence"/>
</dbReference>
<dbReference type="InterPro" id="IPR001098">
    <property type="entry name" value="DNA-dir_DNA_pol_A_palm_dom"/>
</dbReference>
<comment type="similarity">
    <text evidence="1">Belongs to the DNA polymerase type-A family.</text>
</comment>
<dbReference type="Gene3D" id="1.10.150.20">
    <property type="entry name" value="5' to 3' exonuclease, C-terminal subdomain"/>
    <property type="match status" value="1"/>
</dbReference>
<evidence type="ECO:0000313" key="9">
    <source>
        <dbReference type="Proteomes" id="UP001589890"/>
    </source>
</evidence>
<gene>
    <name evidence="8" type="ORF">ACFFGN_07010</name>
</gene>
<accession>A0ABV6QGN4</accession>
<comment type="caution">
    <text evidence="8">The sequence shown here is derived from an EMBL/GenBank/DDBJ whole genome shotgun (WGS) entry which is preliminary data.</text>
</comment>
<reference evidence="8 9" key="1">
    <citation type="submission" date="2024-09" db="EMBL/GenBank/DDBJ databases">
        <authorList>
            <person name="Sun Q."/>
            <person name="Mori K."/>
        </authorList>
    </citation>
    <scope>NUCLEOTIDE SEQUENCE [LARGE SCALE GENOMIC DNA]</scope>
    <source>
        <strain evidence="8 9">CGMCC 1.15906</strain>
    </source>
</reference>
<feature type="domain" description="3'-5' exonuclease" evidence="6">
    <location>
        <begin position="15"/>
        <end position="213"/>
    </location>
</feature>
<sequence length="622" mass="68016">MLTFPYRVGGDAVTIRFPERPDELAAFEEFIRRTSGQILGLDTENTDLHVFGAQFRGRLVQFGTVDEAWCIPVEWGGPYLESASRVLRDPDRKFVVHNAPYDLLVLDRTGLVPLADLGPRVFDTYLLGHLCDPRMLHQGGTGLKLKELSKVYVDPAAADTQDGLHAVFRKEYKATKHTGWAVIDLTHPLYLTYAGLDVIYATRLLRELGTLVKGNGLSKLAHWEHRVQLLTTAMMKRGLRIDPVYTSQLVAQLHDEAARHRSTAAEFGVANVNSNAQVIAALQGMGEEWTETTDSGAPSVSKDVLLPMADLGMQWERLEARAANPVADAVVRAKRASKWADSYAQAFLDKVDDQGRIHPSIRSLAARTARMSVSDPALQQLPSSDWTIRRCIIADPGQLIVAADYSQVEMRVLAALSRDEALMAAIASGEDLHTFTARLVSGAAWEHMDDKARKKARKLFKAVGFGKVYGGGAVTLSRQTGAPLADVRVAVAEYDKAFPGIRAYGRRLQRSAAYGGQEVVTPFGRHLPLDRDRAYAATNYVVQSTARDLLAKALCDLDDAGLSEYVLLPVHDELVCQAPAEDAADVIHTIGRLMESTFGGVAITSEAEVYGPSWGHGYGAAA</sequence>
<evidence type="ECO:0000256" key="4">
    <source>
        <dbReference type="ARBA" id="ARBA00022705"/>
    </source>
</evidence>
<dbReference type="PRINTS" id="PR00868">
    <property type="entry name" value="DNAPOLI"/>
</dbReference>
<evidence type="ECO:0000259" key="7">
    <source>
        <dbReference type="SMART" id="SM00482"/>
    </source>
</evidence>
<evidence type="ECO:0000256" key="2">
    <source>
        <dbReference type="ARBA" id="ARBA00012417"/>
    </source>
</evidence>
<dbReference type="PANTHER" id="PTHR10133">
    <property type="entry name" value="DNA POLYMERASE I"/>
    <property type="match status" value="1"/>
</dbReference>
<feature type="domain" description="DNA-directed DNA polymerase family A palm" evidence="7">
    <location>
        <begin position="385"/>
        <end position="582"/>
    </location>
</feature>
<name>A0ABV6QGN4_9ACTN</name>
<evidence type="ECO:0000256" key="1">
    <source>
        <dbReference type="ARBA" id="ARBA00007705"/>
    </source>
</evidence>
<dbReference type="Pfam" id="PF00476">
    <property type="entry name" value="DNA_pol_A"/>
    <property type="match status" value="1"/>
</dbReference>
<dbReference type="RefSeq" id="WP_380044505.1">
    <property type="nucleotide sequence ID" value="NZ_JBHLTC010000006.1"/>
</dbReference>
<dbReference type="SUPFAM" id="SSF56672">
    <property type="entry name" value="DNA/RNA polymerases"/>
    <property type="match status" value="1"/>
</dbReference>
<comment type="catalytic activity">
    <reaction evidence="5">
        <text>DNA(n) + a 2'-deoxyribonucleoside 5'-triphosphate = DNA(n+1) + diphosphate</text>
        <dbReference type="Rhea" id="RHEA:22508"/>
        <dbReference type="Rhea" id="RHEA-COMP:17339"/>
        <dbReference type="Rhea" id="RHEA-COMP:17340"/>
        <dbReference type="ChEBI" id="CHEBI:33019"/>
        <dbReference type="ChEBI" id="CHEBI:61560"/>
        <dbReference type="ChEBI" id="CHEBI:173112"/>
        <dbReference type="EC" id="2.7.7.7"/>
    </reaction>
</comment>
<dbReference type="InterPro" id="IPR002298">
    <property type="entry name" value="DNA_polymerase_A"/>
</dbReference>
<evidence type="ECO:0000256" key="3">
    <source>
        <dbReference type="ARBA" id="ARBA00020311"/>
    </source>
</evidence>
<protein>
    <recommendedName>
        <fullName evidence="3">DNA polymerase I</fullName>
        <ecNumber evidence="2">2.7.7.7</ecNumber>
    </recommendedName>
</protein>
<dbReference type="PANTHER" id="PTHR10133:SF27">
    <property type="entry name" value="DNA POLYMERASE NU"/>
    <property type="match status" value="1"/>
</dbReference>
<dbReference type="SUPFAM" id="SSF53098">
    <property type="entry name" value="Ribonuclease H-like"/>
    <property type="match status" value="1"/>
</dbReference>
<dbReference type="Pfam" id="PF01612">
    <property type="entry name" value="DNA_pol_A_exo1"/>
    <property type="match status" value="1"/>
</dbReference>
<dbReference type="EC" id="2.7.7.7" evidence="2"/>
<dbReference type="SMART" id="SM00482">
    <property type="entry name" value="POLAc"/>
    <property type="match status" value="1"/>
</dbReference>
<dbReference type="Gene3D" id="3.30.70.370">
    <property type="match status" value="1"/>
</dbReference>
<evidence type="ECO:0000313" key="8">
    <source>
        <dbReference type="EMBL" id="MFC0623805.1"/>
    </source>
</evidence>
<dbReference type="InterPro" id="IPR043502">
    <property type="entry name" value="DNA/RNA_pol_sf"/>
</dbReference>